<evidence type="ECO:0000313" key="2">
    <source>
        <dbReference type="EMBL" id="SVE02715.1"/>
    </source>
</evidence>
<gene>
    <name evidence="2" type="ORF">METZ01_LOCUS455569</name>
</gene>
<dbReference type="EMBL" id="UINC01189158">
    <property type="protein sequence ID" value="SVE02715.1"/>
    <property type="molecule type" value="Genomic_DNA"/>
</dbReference>
<organism evidence="2">
    <name type="scientific">marine metagenome</name>
    <dbReference type="NCBI Taxonomy" id="408172"/>
    <lineage>
        <taxon>unclassified sequences</taxon>
        <taxon>metagenomes</taxon>
        <taxon>ecological metagenomes</taxon>
    </lineage>
</organism>
<dbReference type="AlphaFoldDB" id="A0A383A652"/>
<feature type="region of interest" description="Disordered" evidence="1">
    <location>
        <begin position="64"/>
        <end position="92"/>
    </location>
</feature>
<protein>
    <submittedName>
        <fullName evidence="2">Uncharacterized protein</fullName>
    </submittedName>
</protein>
<sequence>MITNDQMIAQALANMQDLNNQINHNLNILSELDYMHSESHGGSMNLHDQVAHIREGHTTLNNGLRSARSVHGVLPDGTDPGRDDILGDRSTV</sequence>
<feature type="compositionally biased region" description="Basic and acidic residues" evidence="1">
    <location>
        <begin position="79"/>
        <end position="92"/>
    </location>
</feature>
<evidence type="ECO:0000256" key="1">
    <source>
        <dbReference type="SAM" id="MobiDB-lite"/>
    </source>
</evidence>
<accession>A0A383A652</accession>
<name>A0A383A652_9ZZZZ</name>
<proteinExistence type="predicted"/>
<reference evidence="2" key="1">
    <citation type="submission" date="2018-05" db="EMBL/GenBank/DDBJ databases">
        <authorList>
            <person name="Lanie J.A."/>
            <person name="Ng W.-L."/>
            <person name="Kazmierczak K.M."/>
            <person name="Andrzejewski T.M."/>
            <person name="Davidsen T.M."/>
            <person name="Wayne K.J."/>
            <person name="Tettelin H."/>
            <person name="Glass J.I."/>
            <person name="Rusch D."/>
            <person name="Podicherti R."/>
            <person name="Tsui H.-C.T."/>
            <person name="Winkler M.E."/>
        </authorList>
    </citation>
    <scope>NUCLEOTIDE SEQUENCE</scope>
</reference>